<dbReference type="Proteomes" id="UP000694408">
    <property type="component" value="Unplaced"/>
</dbReference>
<evidence type="ECO:0000313" key="2">
    <source>
        <dbReference type="Ensembl" id="ENSJHYP00000017902.1"/>
    </source>
</evidence>
<evidence type="ECO:0000313" key="3">
    <source>
        <dbReference type="Proteomes" id="UP000694408"/>
    </source>
</evidence>
<protein>
    <recommendedName>
        <fullName evidence="4">Secreted protein</fullName>
    </recommendedName>
</protein>
<sequence>MSFYTDAQKPAGLKVWLVLILLHPLSTSYGRRGLHSLRNHPGTIISATLSLQNLKNYPVLPHHRRTQSKIVKCINKAADKSSHRLFVNLINNKDLCACYS</sequence>
<keyword evidence="1" id="KW-0732">Signal</keyword>
<reference evidence="2" key="1">
    <citation type="submission" date="2025-08" db="UniProtKB">
        <authorList>
            <consortium name="Ensembl"/>
        </authorList>
    </citation>
    <scope>IDENTIFICATION</scope>
</reference>
<accession>A0A8C5JD76</accession>
<keyword evidence="3" id="KW-1185">Reference proteome</keyword>
<reference evidence="2" key="2">
    <citation type="submission" date="2025-09" db="UniProtKB">
        <authorList>
            <consortium name="Ensembl"/>
        </authorList>
    </citation>
    <scope>IDENTIFICATION</scope>
</reference>
<proteinExistence type="predicted"/>
<feature type="chain" id="PRO_5034079418" description="Secreted protein" evidence="1">
    <location>
        <begin position="31"/>
        <end position="100"/>
    </location>
</feature>
<organism evidence="2 3">
    <name type="scientific">Junco hyemalis</name>
    <name type="common">Dark-eyed junco</name>
    <dbReference type="NCBI Taxonomy" id="40217"/>
    <lineage>
        <taxon>Eukaryota</taxon>
        <taxon>Metazoa</taxon>
        <taxon>Chordata</taxon>
        <taxon>Craniata</taxon>
        <taxon>Vertebrata</taxon>
        <taxon>Euteleostomi</taxon>
        <taxon>Archelosauria</taxon>
        <taxon>Archosauria</taxon>
        <taxon>Dinosauria</taxon>
        <taxon>Saurischia</taxon>
        <taxon>Theropoda</taxon>
        <taxon>Coelurosauria</taxon>
        <taxon>Aves</taxon>
        <taxon>Neognathae</taxon>
        <taxon>Neoaves</taxon>
        <taxon>Telluraves</taxon>
        <taxon>Australaves</taxon>
        <taxon>Passeriformes</taxon>
        <taxon>Passerellidae</taxon>
        <taxon>Junco</taxon>
    </lineage>
</organism>
<dbReference type="AlphaFoldDB" id="A0A8C5JD76"/>
<name>A0A8C5JD76_JUNHY</name>
<dbReference type="Ensembl" id="ENSJHYT00000021624.1">
    <property type="protein sequence ID" value="ENSJHYP00000017902.1"/>
    <property type="gene ID" value="ENSJHYG00000013666.1"/>
</dbReference>
<evidence type="ECO:0008006" key="4">
    <source>
        <dbReference type="Google" id="ProtNLM"/>
    </source>
</evidence>
<evidence type="ECO:0000256" key="1">
    <source>
        <dbReference type="SAM" id="SignalP"/>
    </source>
</evidence>
<feature type="signal peptide" evidence="1">
    <location>
        <begin position="1"/>
        <end position="30"/>
    </location>
</feature>